<dbReference type="GO" id="GO:0006189">
    <property type="term" value="P:'de novo' IMP biosynthetic process"/>
    <property type="evidence" value="ECO:0007669"/>
    <property type="project" value="UniProtKB-UniRule"/>
</dbReference>
<keyword evidence="2 3" id="KW-0378">Hydrolase</keyword>
<dbReference type="CDD" id="cd04875">
    <property type="entry name" value="ACT_F4HF-DF"/>
    <property type="match status" value="1"/>
</dbReference>
<organism evidence="5 6">
    <name type="scientific">Sulfuriroseicoccus oceanibius</name>
    <dbReference type="NCBI Taxonomy" id="2707525"/>
    <lineage>
        <taxon>Bacteria</taxon>
        <taxon>Pseudomonadati</taxon>
        <taxon>Verrucomicrobiota</taxon>
        <taxon>Verrucomicrobiia</taxon>
        <taxon>Verrucomicrobiales</taxon>
        <taxon>Verrucomicrobiaceae</taxon>
        <taxon>Sulfuriroseicoccus</taxon>
    </lineage>
</organism>
<dbReference type="PROSITE" id="PS51671">
    <property type="entry name" value="ACT"/>
    <property type="match status" value="1"/>
</dbReference>
<dbReference type="InterPro" id="IPR045865">
    <property type="entry name" value="ACT-like_dom_sf"/>
</dbReference>
<dbReference type="Gene3D" id="3.30.70.260">
    <property type="match status" value="1"/>
</dbReference>
<comment type="similarity">
    <text evidence="3">Belongs to the PurU family.</text>
</comment>
<dbReference type="InterPro" id="IPR036477">
    <property type="entry name" value="Formyl_transf_N_sf"/>
</dbReference>
<dbReference type="NCBIfam" id="TIGR00655">
    <property type="entry name" value="PurU"/>
    <property type="match status" value="1"/>
</dbReference>
<dbReference type="SUPFAM" id="SSF53328">
    <property type="entry name" value="Formyltransferase"/>
    <property type="match status" value="1"/>
</dbReference>
<dbReference type="InterPro" id="IPR002376">
    <property type="entry name" value="Formyl_transf_N"/>
</dbReference>
<dbReference type="GO" id="GO:0008864">
    <property type="term" value="F:formyltetrahydrofolate deformylase activity"/>
    <property type="evidence" value="ECO:0007669"/>
    <property type="project" value="UniProtKB-UniRule"/>
</dbReference>
<dbReference type="Pfam" id="PF01842">
    <property type="entry name" value="ACT"/>
    <property type="match status" value="1"/>
</dbReference>
<comment type="catalytic activity">
    <reaction evidence="3">
        <text>(6R)-10-formyltetrahydrofolate + H2O = (6S)-5,6,7,8-tetrahydrofolate + formate + H(+)</text>
        <dbReference type="Rhea" id="RHEA:19833"/>
        <dbReference type="ChEBI" id="CHEBI:15377"/>
        <dbReference type="ChEBI" id="CHEBI:15378"/>
        <dbReference type="ChEBI" id="CHEBI:15740"/>
        <dbReference type="ChEBI" id="CHEBI:57453"/>
        <dbReference type="ChEBI" id="CHEBI:195366"/>
        <dbReference type="EC" id="3.5.1.10"/>
    </reaction>
</comment>
<dbReference type="Proteomes" id="UP000475117">
    <property type="component" value="Chromosome"/>
</dbReference>
<dbReference type="SUPFAM" id="SSF55021">
    <property type="entry name" value="ACT-like"/>
    <property type="match status" value="1"/>
</dbReference>
<dbReference type="InterPro" id="IPR004810">
    <property type="entry name" value="PurU"/>
</dbReference>
<sequence>MTADTTPTVRVLRVQCADATGIIHRVTGVLAAQGLNVIEQEEFVDAPTGRFFLRTAFTGAADDVAVAKAVADVVDDASTTVHVRPRQKRRIAILVTKEAHCVGDLLVRDFSGELNAEIACVVGNHETLRPLVERFGHPFVHVPSDGLSHAEHDAAVLDALDGYQVEFLVFAKYMRIVGQGFIDHYKHRIINIHHSFLPAFIGAKPYHQAYKRGVKIIGATAHFVTGDLDAGPIIAQDVVSVRHSHGLGDMIQSGRNVEKIVLARALRLVFDDRVFVHGNRTVIFD</sequence>
<dbReference type="Gene3D" id="3.40.50.170">
    <property type="entry name" value="Formyl transferase, N-terminal domain"/>
    <property type="match status" value="1"/>
</dbReference>
<evidence type="ECO:0000256" key="3">
    <source>
        <dbReference type="HAMAP-Rule" id="MF_01927"/>
    </source>
</evidence>
<dbReference type="InterPro" id="IPR002912">
    <property type="entry name" value="ACT_dom"/>
</dbReference>
<dbReference type="HAMAP" id="MF_01927">
    <property type="entry name" value="PurU"/>
    <property type="match status" value="1"/>
</dbReference>
<comment type="function">
    <text evidence="3">Catalyzes the hydrolysis of 10-formyltetrahydrofolate (formyl-FH4) to formate and tetrahydrofolate (FH4).</text>
</comment>
<dbReference type="KEGG" id="soa:G3M56_003165"/>
<evidence type="ECO:0000256" key="4">
    <source>
        <dbReference type="NCBIfam" id="TIGR00655"/>
    </source>
</evidence>
<dbReference type="PIRSF" id="PIRSF036480">
    <property type="entry name" value="FormyFH4_hydr"/>
    <property type="match status" value="1"/>
</dbReference>
<dbReference type="NCBIfam" id="NF004684">
    <property type="entry name" value="PRK06027.1"/>
    <property type="match status" value="1"/>
</dbReference>
<comment type="pathway">
    <text evidence="3">Purine metabolism; IMP biosynthesis via de novo pathway; formate from 10-formyl-5,6,7,8-tetrahydrofolate: step 1/1.</text>
</comment>
<dbReference type="GO" id="GO:0006730">
    <property type="term" value="P:one-carbon metabolic process"/>
    <property type="evidence" value="ECO:0007669"/>
    <property type="project" value="UniProtKB-KW"/>
</dbReference>
<gene>
    <name evidence="3 5" type="primary">purU</name>
    <name evidence="5" type="ORF">G3M56_003165</name>
</gene>
<dbReference type="RefSeq" id="WP_164363231.1">
    <property type="nucleotide sequence ID" value="NZ_CP066776.1"/>
</dbReference>
<evidence type="ECO:0000256" key="2">
    <source>
        <dbReference type="ARBA" id="ARBA00022801"/>
    </source>
</evidence>
<protein>
    <recommendedName>
        <fullName evidence="3 4">Formyltetrahydrofolate deformylase</fullName>
        <ecNumber evidence="3 4">3.5.1.10</ecNumber>
    </recommendedName>
    <alternativeName>
        <fullName evidence="3">Formyl-FH(4) hydrolase</fullName>
    </alternativeName>
</protein>
<dbReference type="EC" id="3.5.1.10" evidence="3 4"/>
<keyword evidence="6" id="KW-1185">Reference proteome</keyword>
<reference evidence="5 6" key="1">
    <citation type="submission" date="2020-12" db="EMBL/GenBank/DDBJ databases">
        <title>Sulforoseuscoccus oceanibium gen. nov., sp. nov., a representative of the phylum Verrucomicrobia with special cytoplasmic membrane, and proposal of Sulforoseuscoccusaceae fam. nov.</title>
        <authorList>
            <person name="Xi F."/>
        </authorList>
    </citation>
    <scope>NUCLEOTIDE SEQUENCE [LARGE SCALE GENOMIC DNA]</scope>
    <source>
        <strain evidence="5 6">T37</strain>
    </source>
</reference>
<dbReference type="AlphaFoldDB" id="A0A6B3LAT9"/>
<evidence type="ECO:0000313" key="5">
    <source>
        <dbReference type="EMBL" id="QQL45603.1"/>
    </source>
</evidence>
<dbReference type="UniPathway" id="UPA00074">
    <property type="reaction ID" value="UER00170"/>
</dbReference>
<evidence type="ECO:0000256" key="1">
    <source>
        <dbReference type="ARBA" id="ARBA00022563"/>
    </source>
</evidence>
<dbReference type="PANTHER" id="PTHR42706:SF1">
    <property type="entry name" value="FORMYLTETRAHYDROFOLATE DEFORMYLASE 2, MITOCHONDRIAL"/>
    <property type="match status" value="1"/>
</dbReference>
<keyword evidence="3" id="KW-0658">Purine biosynthesis</keyword>
<evidence type="ECO:0000313" key="6">
    <source>
        <dbReference type="Proteomes" id="UP000475117"/>
    </source>
</evidence>
<dbReference type="Pfam" id="PF00551">
    <property type="entry name" value="Formyl_trans_N"/>
    <property type="match status" value="1"/>
</dbReference>
<dbReference type="EMBL" id="CP066776">
    <property type="protein sequence ID" value="QQL45603.1"/>
    <property type="molecule type" value="Genomic_DNA"/>
</dbReference>
<feature type="active site" evidence="3">
    <location>
        <position position="229"/>
    </location>
</feature>
<dbReference type="PRINTS" id="PR01575">
    <property type="entry name" value="FFH4HYDRLASE"/>
</dbReference>
<dbReference type="PANTHER" id="PTHR42706">
    <property type="entry name" value="FORMYLTETRAHYDROFOLATE DEFORMYLASE"/>
    <property type="match status" value="1"/>
</dbReference>
<name>A0A6B3LAT9_9BACT</name>
<dbReference type="InterPro" id="IPR044074">
    <property type="entry name" value="PurU_ACT"/>
</dbReference>
<accession>A0A6B3LAT9</accession>
<proteinExistence type="inferred from homology"/>
<keyword evidence="1 3" id="KW-0554">One-carbon metabolism</keyword>